<sequence>MPDVKSSGSCLGPSRTPGPSLQGPSPGPSLQGSRLGPELQGFSKVSGPQLHCVVVSSGHAADLRTPRFVGSSGLAAGLLTACISVAGHLTACTSDAGLLTACIFVPGLLDLAQWELVTSPCGLFF</sequence>
<keyword evidence="3" id="KW-1185">Reference proteome</keyword>
<feature type="region of interest" description="Disordered" evidence="1">
    <location>
        <begin position="1"/>
        <end position="40"/>
    </location>
</feature>
<accession>A0ABV0XHK8</accession>
<evidence type="ECO:0000313" key="2">
    <source>
        <dbReference type="EMBL" id="MEQ2280937.1"/>
    </source>
</evidence>
<evidence type="ECO:0000256" key="1">
    <source>
        <dbReference type="SAM" id="MobiDB-lite"/>
    </source>
</evidence>
<reference evidence="2 3" key="1">
    <citation type="submission" date="2021-06" db="EMBL/GenBank/DDBJ databases">
        <authorList>
            <person name="Palmer J.M."/>
        </authorList>
    </citation>
    <scope>NUCLEOTIDE SEQUENCE [LARGE SCALE GENOMIC DNA]</scope>
    <source>
        <strain evidence="2 3">AS_MEX2019</strain>
        <tissue evidence="2">Muscle</tissue>
    </source>
</reference>
<name>A0ABV0XHK8_9TELE</name>
<feature type="compositionally biased region" description="Low complexity" evidence="1">
    <location>
        <begin position="17"/>
        <end position="37"/>
    </location>
</feature>
<organism evidence="2 3">
    <name type="scientific">Ameca splendens</name>
    <dbReference type="NCBI Taxonomy" id="208324"/>
    <lineage>
        <taxon>Eukaryota</taxon>
        <taxon>Metazoa</taxon>
        <taxon>Chordata</taxon>
        <taxon>Craniata</taxon>
        <taxon>Vertebrata</taxon>
        <taxon>Euteleostomi</taxon>
        <taxon>Actinopterygii</taxon>
        <taxon>Neopterygii</taxon>
        <taxon>Teleostei</taxon>
        <taxon>Neoteleostei</taxon>
        <taxon>Acanthomorphata</taxon>
        <taxon>Ovalentaria</taxon>
        <taxon>Atherinomorphae</taxon>
        <taxon>Cyprinodontiformes</taxon>
        <taxon>Goodeidae</taxon>
        <taxon>Ameca</taxon>
    </lineage>
</organism>
<dbReference type="Proteomes" id="UP001469553">
    <property type="component" value="Unassembled WGS sequence"/>
</dbReference>
<dbReference type="EMBL" id="JAHRIP010002480">
    <property type="protein sequence ID" value="MEQ2280937.1"/>
    <property type="molecule type" value="Genomic_DNA"/>
</dbReference>
<comment type="caution">
    <text evidence="2">The sequence shown here is derived from an EMBL/GenBank/DDBJ whole genome shotgun (WGS) entry which is preliminary data.</text>
</comment>
<protein>
    <submittedName>
        <fullName evidence="2">Uncharacterized protein</fullName>
    </submittedName>
</protein>
<gene>
    <name evidence="2" type="ORF">AMECASPLE_025287</name>
</gene>
<evidence type="ECO:0000313" key="3">
    <source>
        <dbReference type="Proteomes" id="UP001469553"/>
    </source>
</evidence>
<proteinExistence type="predicted"/>